<evidence type="ECO:0000313" key="2">
    <source>
        <dbReference type="Proteomes" id="UP000658514"/>
    </source>
</evidence>
<evidence type="ECO:0000313" key="1">
    <source>
        <dbReference type="EMBL" id="MBD2195817.1"/>
    </source>
</evidence>
<organism evidence="1 2">
    <name type="scientific">Calothrix parietina FACHB-288</name>
    <dbReference type="NCBI Taxonomy" id="2692896"/>
    <lineage>
        <taxon>Bacteria</taxon>
        <taxon>Bacillati</taxon>
        <taxon>Cyanobacteriota</taxon>
        <taxon>Cyanophyceae</taxon>
        <taxon>Nostocales</taxon>
        <taxon>Calotrichaceae</taxon>
        <taxon>Calothrix</taxon>
    </lineage>
</organism>
<gene>
    <name evidence="1" type="ORF">H6G24_09975</name>
</gene>
<dbReference type="Proteomes" id="UP000658514">
    <property type="component" value="Unassembled WGS sequence"/>
</dbReference>
<reference evidence="1 2" key="1">
    <citation type="journal article" date="2020" name="ISME J.">
        <title>Comparative genomics reveals insights into cyanobacterial evolution and habitat adaptation.</title>
        <authorList>
            <person name="Chen M.Y."/>
            <person name="Teng W.K."/>
            <person name="Zhao L."/>
            <person name="Hu C.X."/>
            <person name="Zhou Y.K."/>
            <person name="Han B.P."/>
            <person name="Song L.R."/>
            <person name="Shu W.S."/>
        </authorList>
    </citation>
    <scope>NUCLEOTIDE SEQUENCE [LARGE SCALE GENOMIC DNA]</scope>
    <source>
        <strain evidence="1 2">FACHB-288</strain>
    </source>
</reference>
<comment type="caution">
    <text evidence="1">The sequence shown here is derived from an EMBL/GenBank/DDBJ whole genome shotgun (WGS) entry which is preliminary data.</text>
</comment>
<proteinExistence type="predicted"/>
<name>A0ABR8AAM1_9CYAN</name>
<dbReference type="EMBL" id="JACJQH010000013">
    <property type="protein sequence ID" value="MBD2195817.1"/>
    <property type="molecule type" value="Genomic_DNA"/>
</dbReference>
<accession>A0ABR8AAM1</accession>
<protein>
    <submittedName>
        <fullName evidence="1">Uncharacterized protein</fullName>
    </submittedName>
</protein>
<keyword evidence="2" id="KW-1185">Reference proteome</keyword>
<sequence length="345" mass="39980">MHPQSIEQWFPQEQQRKYVSQLQGRVGITRRRAEYFVKLWVYLLIKQRQELGERFSKPLTELDLPDGFVPCTHREAQEVFYGEQERGSDRSAGMMIDKLVALGLIEKDFDGNSTCIRIRSLLPNLQNSQVAKADIKLFADDFNPRTDAVPVASFLARNYNWMNKKATALPHRIVRIIRGWAEQYPTGMRVLRRSDNQDAVAFYALYPVARESEANFFLPARKGLHMSATWDIDPFEIAQIGDRNCTSIFIRSWQIDLPYNRLINVCQLLKDTQKTFLRLQADFPNICDIYALTIHPSHEQLVAALGFHRTNPDPQVALNWMYLPIDKYLNLDIDRAISGLNFVND</sequence>